<keyword evidence="2" id="KW-1003">Cell membrane</keyword>
<evidence type="ECO:0000256" key="6">
    <source>
        <dbReference type="SAM" id="Phobius"/>
    </source>
</evidence>
<gene>
    <name evidence="8" type="ORF">DY367_16220</name>
</gene>
<evidence type="ECO:0000313" key="9">
    <source>
        <dbReference type="Proteomes" id="UP000285324"/>
    </source>
</evidence>
<feature type="domain" description="Major facilitator superfamily (MFS) profile" evidence="7">
    <location>
        <begin position="25"/>
        <end position="421"/>
    </location>
</feature>
<feature type="transmembrane region" description="Helical" evidence="6">
    <location>
        <begin position="155"/>
        <end position="178"/>
    </location>
</feature>
<feature type="transmembrane region" description="Helical" evidence="6">
    <location>
        <begin position="184"/>
        <end position="211"/>
    </location>
</feature>
<dbReference type="GO" id="GO:0022857">
    <property type="term" value="F:transmembrane transporter activity"/>
    <property type="evidence" value="ECO:0007669"/>
    <property type="project" value="InterPro"/>
</dbReference>
<dbReference type="InterPro" id="IPR011701">
    <property type="entry name" value="MFS"/>
</dbReference>
<evidence type="ECO:0000256" key="4">
    <source>
        <dbReference type="ARBA" id="ARBA00022989"/>
    </source>
</evidence>
<dbReference type="Gene3D" id="1.20.1250.20">
    <property type="entry name" value="MFS general substrate transporter like domains"/>
    <property type="match status" value="1"/>
</dbReference>
<dbReference type="OrthoDB" id="9812189at2"/>
<keyword evidence="4 6" id="KW-1133">Transmembrane helix</keyword>
<reference evidence="8 9" key="1">
    <citation type="submission" date="2018-08" db="EMBL/GenBank/DDBJ databases">
        <title>Achromobacter xylosoxidans Genome sequencing and assembly.</title>
        <authorList>
            <person name="Wang R."/>
            <person name="Rensing C."/>
            <person name="Li Y."/>
        </authorList>
    </citation>
    <scope>NUCLEOTIDE SEQUENCE [LARGE SCALE GENOMIC DNA]</scope>
    <source>
        <strain evidence="8 9">GD003A</strain>
    </source>
</reference>
<dbReference type="PANTHER" id="PTHR43124:SF3">
    <property type="entry name" value="CHLORAMPHENICOL EFFLUX PUMP RV0191"/>
    <property type="match status" value="1"/>
</dbReference>
<dbReference type="PANTHER" id="PTHR43124">
    <property type="entry name" value="PURINE EFFLUX PUMP PBUE"/>
    <property type="match status" value="1"/>
</dbReference>
<dbReference type="AlphaFoldDB" id="A0A424WBS1"/>
<feature type="transmembrane region" description="Helical" evidence="6">
    <location>
        <begin position="318"/>
        <end position="337"/>
    </location>
</feature>
<dbReference type="InterPro" id="IPR020846">
    <property type="entry name" value="MFS_dom"/>
</dbReference>
<feature type="transmembrane region" description="Helical" evidence="6">
    <location>
        <begin position="262"/>
        <end position="282"/>
    </location>
</feature>
<dbReference type="PROSITE" id="PS50850">
    <property type="entry name" value="MFS"/>
    <property type="match status" value="1"/>
</dbReference>
<feature type="transmembrane region" description="Helical" evidence="6">
    <location>
        <begin position="349"/>
        <end position="372"/>
    </location>
</feature>
<feature type="transmembrane region" description="Helical" evidence="6">
    <location>
        <begin position="121"/>
        <end position="143"/>
    </location>
</feature>
<dbReference type="EMBL" id="QVXO01000023">
    <property type="protein sequence ID" value="RPJ90707.1"/>
    <property type="molecule type" value="Genomic_DNA"/>
</dbReference>
<evidence type="ECO:0000256" key="3">
    <source>
        <dbReference type="ARBA" id="ARBA00022692"/>
    </source>
</evidence>
<evidence type="ECO:0000313" key="8">
    <source>
        <dbReference type="EMBL" id="RPJ90707.1"/>
    </source>
</evidence>
<dbReference type="Pfam" id="PF07690">
    <property type="entry name" value="MFS_1"/>
    <property type="match status" value="1"/>
</dbReference>
<dbReference type="InterPro" id="IPR036259">
    <property type="entry name" value="MFS_trans_sf"/>
</dbReference>
<dbReference type="SUPFAM" id="SSF103473">
    <property type="entry name" value="MFS general substrate transporter"/>
    <property type="match status" value="1"/>
</dbReference>
<accession>A0A424WBS1</accession>
<comment type="caution">
    <text evidence="8">The sequence shown here is derived from an EMBL/GenBank/DDBJ whole genome shotgun (WGS) entry which is preliminary data.</text>
</comment>
<dbReference type="Proteomes" id="UP000285324">
    <property type="component" value="Unassembled WGS sequence"/>
</dbReference>
<evidence type="ECO:0000256" key="5">
    <source>
        <dbReference type="ARBA" id="ARBA00023136"/>
    </source>
</evidence>
<feature type="transmembrane region" description="Helical" evidence="6">
    <location>
        <begin position="29"/>
        <end position="55"/>
    </location>
</feature>
<protein>
    <submittedName>
        <fullName evidence="8">MFS transporter</fullName>
    </submittedName>
</protein>
<proteinExistence type="predicted"/>
<sequence>MTRGISPEDHALAGASCTEPMPERAGWRAWLGVIAVGLATFCVVTTEMLPVGLFVPITAALDVSVGMGGFMLFVPAILAALFAPLVVIGAKGADRRVILGGLLALLVCANAASAWAPSMPWFLAARVLVGFCIGGVWAIAGGLAGRLVGPGSVGLATSVIFGGVAVASVLGVPLGAFIGELAGWRAAFGAMAALCAAVLLLNLLSLPPLPAARTLRPRQLVSQLANPSLRRGLLITLFLVAGHFMAYTFVRPLLQIHAAFGQNWIGPLLFAYGAAGVAGNFLGGTAAARRPAATLLLIALSLLVVLLLLGILGQLRPAAAALLLLWGLAYGAVSVSLQTWMMKAAPDAVEAATSLFVAMFNLGIAAGSLLGVPSVDALGLRTNLWLAAACMLWPAWMLARAGWGEWRGGYARKARNRVSTP</sequence>
<feature type="transmembrane region" description="Helical" evidence="6">
    <location>
        <begin position="97"/>
        <end position="115"/>
    </location>
</feature>
<feature type="transmembrane region" description="Helical" evidence="6">
    <location>
        <begin position="384"/>
        <end position="403"/>
    </location>
</feature>
<feature type="transmembrane region" description="Helical" evidence="6">
    <location>
        <begin position="67"/>
        <end position="90"/>
    </location>
</feature>
<dbReference type="CDD" id="cd17324">
    <property type="entry name" value="MFS_NepI_like"/>
    <property type="match status" value="1"/>
</dbReference>
<keyword evidence="5 6" id="KW-0472">Membrane</keyword>
<evidence type="ECO:0000256" key="1">
    <source>
        <dbReference type="ARBA" id="ARBA00004651"/>
    </source>
</evidence>
<feature type="transmembrane region" description="Helical" evidence="6">
    <location>
        <begin position="294"/>
        <end position="312"/>
    </location>
</feature>
<feature type="transmembrane region" description="Helical" evidence="6">
    <location>
        <begin position="232"/>
        <end position="250"/>
    </location>
</feature>
<dbReference type="InterPro" id="IPR050189">
    <property type="entry name" value="MFS_Efflux_Transporters"/>
</dbReference>
<organism evidence="8 9">
    <name type="scientific">Alcaligenes xylosoxydans xylosoxydans</name>
    <name type="common">Achromobacter xylosoxidans</name>
    <dbReference type="NCBI Taxonomy" id="85698"/>
    <lineage>
        <taxon>Bacteria</taxon>
        <taxon>Pseudomonadati</taxon>
        <taxon>Pseudomonadota</taxon>
        <taxon>Betaproteobacteria</taxon>
        <taxon>Burkholderiales</taxon>
        <taxon>Alcaligenaceae</taxon>
        <taxon>Achromobacter</taxon>
    </lineage>
</organism>
<comment type="subcellular location">
    <subcellularLocation>
        <location evidence="1">Cell membrane</location>
        <topology evidence="1">Multi-pass membrane protein</topology>
    </subcellularLocation>
</comment>
<dbReference type="GO" id="GO:0005886">
    <property type="term" value="C:plasma membrane"/>
    <property type="evidence" value="ECO:0007669"/>
    <property type="project" value="UniProtKB-SubCell"/>
</dbReference>
<name>A0A424WBS1_ALCXX</name>
<evidence type="ECO:0000259" key="7">
    <source>
        <dbReference type="PROSITE" id="PS50850"/>
    </source>
</evidence>
<keyword evidence="3 6" id="KW-0812">Transmembrane</keyword>
<dbReference type="RefSeq" id="WP_118933012.1">
    <property type="nucleotide sequence ID" value="NZ_CP061008.1"/>
</dbReference>
<evidence type="ECO:0000256" key="2">
    <source>
        <dbReference type="ARBA" id="ARBA00022475"/>
    </source>
</evidence>